<dbReference type="PANTHER" id="PTHR43337:SF2">
    <property type="entry name" value="XANTHINE_URACIL PERMEASE"/>
    <property type="match status" value="1"/>
</dbReference>
<feature type="transmembrane region" description="Helical" evidence="7">
    <location>
        <begin position="410"/>
        <end position="427"/>
    </location>
</feature>
<evidence type="ECO:0000256" key="7">
    <source>
        <dbReference type="SAM" id="Phobius"/>
    </source>
</evidence>
<organism evidence="8 9">
    <name type="scientific">Clostridium tarantellae</name>
    <dbReference type="NCBI Taxonomy" id="39493"/>
    <lineage>
        <taxon>Bacteria</taxon>
        <taxon>Bacillati</taxon>
        <taxon>Bacillota</taxon>
        <taxon>Clostridia</taxon>
        <taxon>Eubacteriales</taxon>
        <taxon>Clostridiaceae</taxon>
        <taxon>Clostridium</taxon>
    </lineage>
</organism>
<feature type="transmembrane region" description="Helical" evidence="7">
    <location>
        <begin position="341"/>
        <end position="360"/>
    </location>
</feature>
<feature type="transmembrane region" description="Helical" evidence="7">
    <location>
        <begin position="99"/>
        <end position="122"/>
    </location>
</feature>
<feature type="transmembrane region" description="Helical" evidence="7">
    <location>
        <begin position="193"/>
        <end position="210"/>
    </location>
</feature>
<name>A0A6I1MLM9_9CLOT</name>
<feature type="transmembrane region" description="Helical" evidence="7">
    <location>
        <begin position="45"/>
        <end position="66"/>
    </location>
</feature>
<dbReference type="RefSeq" id="WP_152890832.1">
    <property type="nucleotide sequence ID" value="NZ_WHJC01000207.1"/>
</dbReference>
<comment type="caution">
    <text evidence="8">The sequence shown here is derived from an EMBL/GenBank/DDBJ whole genome shotgun (WGS) entry which is preliminary data.</text>
</comment>
<feature type="transmembrane region" description="Helical" evidence="7">
    <location>
        <begin position="166"/>
        <end position="186"/>
    </location>
</feature>
<feature type="transmembrane region" description="Helical" evidence="7">
    <location>
        <begin position="315"/>
        <end position="334"/>
    </location>
</feature>
<feature type="transmembrane region" description="Helical" evidence="7">
    <location>
        <begin position="134"/>
        <end position="154"/>
    </location>
</feature>
<dbReference type="OrthoDB" id="9808458at2"/>
<protein>
    <submittedName>
        <fullName evidence="8">NCS2 family permease</fullName>
    </submittedName>
</protein>
<accession>A0A6I1MLM9</accession>
<sequence length="428" mass="45328">MKKIFDLKAHETSVKTEVLAGLTSFFAAVYIIVVNASILSDGGVAMEPLIIATSLASLVGCLLICFLGNAPLILMPGMGINALFTYTIVNTMGLSFQEALAAVVVAGLLFLIVAITPLAKILTESIPTTLKEAITVGIGLFITFIGFQKAGLIVAHPSTLVKLGNIFTPEVLAFLLTLIITLILFIKNVPGGFLIGIIGGTVISALLGVVDLSKASFALPNFSSYKDVFWAMDFTAITLPKFWIATFSLLLVLVFENIGLLHGQVDGMLKQPHKTHKSLIAVALSTAACGIFGSSPSVSTVEGSAGIAAGGKTGLTSLIAGILFLLSLFFIPIITLIPNAAVAPILIIIGCLMMKNVIHINFDDFTESFPAFLTLALIPLTFSIVDGIAFGFISYPICKIAGKKFKDISIAMYIVSSIFLIYFLLQVI</sequence>
<keyword evidence="3" id="KW-0813">Transport</keyword>
<feature type="transmembrane region" description="Helical" evidence="7">
    <location>
        <begin position="230"/>
        <end position="255"/>
    </location>
</feature>
<reference evidence="8 9" key="1">
    <citation type="submission" date="2019-10" db="EMBL/GenBank/DDBJ databases">
        <title>The Genome Sequence of Clostridium tarantellae Isolated from Fish Brain.</title>
        <authorList>
            <person name="Bano L."/>
            <person name="Kiel M."/>
            <person name="Sales G."/>
            <person name="Doxey A.C."/>
            <person name="Mansfield M.J."/>
            <person name="Schiavone M."/>
            <person name="Rossetto O."/>
            <person name="Pirazzini M."/>
            <person name="Dobrindt U."/>
            <person name="Montecucco C."/>
        </authorList>
    </citation>
    <scope>NUCLEOTIDE SEQUENCE [LARGE SCALE GENOMIC DNA]</scope>
    <source>
        <strain evidence="8 9">DSM 3997</strain>
    </source>
</reference>
<dbReference type="Proteomes" id="UP000430345">
    <property type="component" value="Unassembled WGS sequence"/>
</dbReference>
<evidence type="ECO:0000313" key="9">
    <source>
        <dbReference type="Proteomes" id="UP000430345"/>
    </source>
</evidence>
<dbReference type="GO" id="GO:0005886">
    <property type="term" value="C:plasma membrane"/>
    <property type="evidence" value="ECO:0007669"/>
    <property type="project" value="TreeGrafter"/>
</dbReference>
<dbReference type="EMBL" id="WHJC01000207">
    <property type="protein sequence ID" value="MPQ44396.1"/>
    <property type="molecule type" value="Genomic_DNA"/>
</dbReference>
<comment type="subcellular location">
    <subcellularLocation>
        <location evidence="1">Membrane</location>
        <topology evidence="1">Multi-pass membrane protein</topology>
    </subcellularLocation>
</comment>
<evidence type="ECO:0000256" key="6">
    <source>
        <dbReference type="ARBA" id="ARBA00023136"/>
    </source>
</evidence>
<dbReference type="AlphaFoldDB" id="A0A6I1MLM9"/>
<keyword evidence="4 7" id="KW-0812">Transmembrane</keyword>
<keyword evidence="9" id="KW-1185">Reference proteome</keyword>
<dbReference type="GO" id="GO:0005345">
    <property type="term" value="F:purine nucleobase transmembrane transporter activity"/>
    <property type="evidence" value="ECO:0007669"/>
    <property type="project" value="TreeGrafter"/>
</dbReference>
<dbReference type="PANTHER" id="PTHR43337">
    <property type="entry name" value="XANTHINE/URACIL PERMEASE C887.17-RELATED"/>
    <property type="match status" value="1"/>
</dbReference>
<dbReference type="InterPro" id="IPR045018">
    <property type="entry name" value="Azg-like"/>
</dbReference>
<evidence type="ECO:0000256" key="5">
    <source>
        <dbReference type="ARBA" id="ARBA00022989"/>
    </source>
</evidence>
<gene>
    <name evidence="8" type="ORF">GBZ86_11575</name>
</gene>
<feature type="transmembrane region" description="Helical" evidence="7">
    <location>
        <begin position="20"/>
        <end position="39"/>
    </location>
</feature>
<dbReference type="Pfam" id="PF00860">
    <property type="entry name" value="Xan_ur_permease"/>
    <property type="match status" value="1"/>
</dbReference>
<feature type="transmembrane region" description="Helical" evidence="7">
    <location>
        <begin position="372"/>
        <end position="398"/>
    </location>
</feature>
<evidence type="ECO:0000256" key="4">
    <source>
        <dbReference type="ARBA" id="ARBA00022692"/>
    </source>
</evidence>
<proteinExistence type="inferred from homology"/>
<keyword evidence="6 7" id="KW-0472">Membrane</keyword>
<evidence type="ECO:0000256" key="1">
    <source>
        <dbReference type="ARBA" id="ARBA00004141"/>
    </source>
</evidence>
<evidence type="ECO:0000256" key="3">
    <source>
        <dbReference type="ARBA" id="ARBA00022448"/>
    </source>
</evidence>
<feature type="transmembrane region" description="Helical" evidence="7">
    <location>
        <begin position="73"/>
        <end position="93"/>
    </location>
</feature>
<evidence type="ECO:0000313" key="8">
    <source>
        <dbReference type="EMBL" id="MPQ44396.1"/>
    </source>
</evidence>
<comment type="similarity">
    <text evidence="2">Belongs to the nucleobase:cation symporter-2 (NCS2) (TC 2.A.40) family. Azg-like subfamily.</text>
</comment>
<keyword evidence="5 7" id="KW-1133">Transmembrane helix</keyword>
<dbReference type="InterPro" id="IPR006043">
    <property type="entry name" value="NCS2"/>
</dbReference>
<evidence type="ECO:0000256" key="2">
    <source>
        <dbReference type="ARBA" id="ARBA00005697"/>
    </source>
</evidence>